<comment type="caution">
    <text evidence="2">The sequence shown here is derived from an EMBL/GenBank/DDBJ whole genome shotgun (WGS) entry which is preliminary data.</text>
</comment>
<dbReference type="Proteomes" id="UP000178176">
    <property type="component" value="Unassembled WGS sequence"/>
</dbReference>
<evidence type="ECO:0000256" key="1">
    <source>
        <dbReference type="SAM" id="MobiDB-lite"/>
    </source>
</evidence>
<reference evidence="2 3" key="1">
    <citation type="journal article" date="2016" name="Nat. Commun.">
        <title>Thousands of microbial genomes shed light on interconnected biogeochemical processes in an aquifer system.</title>
        <authorList>
            <person name="Anantharaman K."/>
            <person name="Brown C.T."/>
            <person name="Hug L.A."/>
            <person name="Sharon I."/>
            <person name="Castelle C.J."/>
            <person name="Probst A.J."/>
            <person name="Thomas B.C."/>
            <person name="Singh A."/>
            <person name="Wilkins M.J."/>
            <person name="Karaoz U."/>
            <person name="Brodie E.L."/>
            <person name="Williams K.H."/>
            <person name="Hubbard S.S."/>
            <person name="Banfield J.F."/>
        </authorList>
    </citation>
    <scope>NUCLEOTIDE SEQUENCE [LARGE SCALE GENOMIC DNA]</scope>
</reference>
<dbReference type="Gene3D" id="3.30.70.270">
    <property type="match status" value="1"/>
</dbReference>
<dbReference type="EMBL" id="MEXH01000001">
    <property type="protein sequence ID" value="OGC93223.1"/>
    <property type="molecule type" value="Genomic_DNA"/>
</dbReference>
<evidence type="ECO:0000313" key="2">
    <source>
        <dbReference type="EMBL" id="OGC93223.1"/>
    </source>
</evidence>
<gene>
    <name evidence="2" type="ORF">A2876_04955</name>
</gene>
<feature type="region of interest" description="Disordered" evidence="1">
    <location>
        <begin position="1"/>
        <end position="28"/>
    </location>
</feature>
<organism evidence="2 3">
    <name type="scientific">Candidatus Amesbacteria bacterium RIFCSPHIGHO2_01_FULL_48_32b</name>
    <dbReference type="NCBI Taxonomy" id="1797253"/>
    <lineage>
        <taxon>Bacteria</taxon>
        <taxon>Candidatus Amesiibacteriota</taxon>
    </lineage>
</organism>
<dbReference type="AlphaFoldDB" id="A0A1F4YJ01"/>
<evidence type="ECO:0000313" key="3">
    <source>
        <dbReference type="Proteomes" id="UP000178176"/>
    </source>
</evidence>
<accession>A0A1F4YJ01</accession>
<name>A0A1F4YJ01_9BACT</name>
<feature type="compositionally biased region" description="Polar residues" evidence="1">
    <location>
        <begin position="14"/>
        <end position="28"/>
    </location>
</feature>
<proteinExistence type="predicted"/>
<sequence>MLKVMPPSPASPETPGQENKYRSQLEQQIGSGYASIPPRFRVGDPQNPIPPEYQESDRLCGLPVMNDKVRDWLITRTASCVTNNQAVVVLEIDSDQLKAANTKVARQFGDEVIRYGAATGARLLDQAQLSCQIAAVRPGSSPDETLFFLFNPSPEDLNKIPAVRSAANAAKKVTVPDFKGKSVDFTIGNSCGIASTRDIRHSAVTTETKQLLETGQIRQASALLHSLQEHAESTTKGIKALHELGDIPIEDLLKLSIRNLMDTVAEKFGNTRVSPAGLRIIMMITSIITSRSLSEKSSQSDTSLQPTMAQLESELKDKRATNSLRKIVTAFNSLFPPQLEPQVNSIQ</sequence>
<feature type="compositionally biased region" description="Pro residues" evidence="1">
    <location>
        <begin position="1"/>
        <end position="12"/>
    </location>
</feature>
<protein>
    <submittedName>
        <fullName evidence="2">Uncharacterized protein</fullName>
    </submittedName>
</protein>
<dbReference type="InterPro" id="IPR043128">
    <property type="entry name" value="Rev_trsase/Diguanyl_cyclase"/>
</dbReference>